<name>A0ABS9M7M6_9FIRM</name>
<accession>A0ABS9M7M6</accession>
<evidence type="ECO:0000256" key="1">
    <source>
        <dbReference type="SAM" id="MobiDB-lite"/>
    </source>
</evidence>
<feature type="region of interest" description="Disordered" evidence="1">
    <location>
        <begin position="245"/>
        <end position="284"/>
    </location>
</feature>
<sequence length="284" mass="32037">MTKYFAQDTPRAGLERMMMSVPGFQRRGGGTMILSRFRYKPEDVACRYCLHYRRRSCQIPICPYIAERLKSGAIGYRDLILECFGHIPHAGLRKRIQAVEHWDGPDQVILRTVFVQLKSRFADRAWDGTPPGYLAVLYLLASKERLWQPALSALSHDFIDFNRIALHGFTAQDYPVFYSARRLYDLKPPMEVEDLAHRNLVSDMDFLNIIYATLIARHGKAVMDAGKEAQNGLCNPSGAEQRPAPGIWADYDSIPHSQGGIRPHDRTAGAIGNRRHAPSGLPSG</sequence>
<evidence type="ECO:0008006" key="4">
    <source>
        <dbReference type="Google" id="ProtNLM"/>
    </source>
</evidence>
<proteinExistence type="predicted"/>
<evidence type="ECO:0000313" key="3">
    <source>
        <dbReference type="Proteomes" id="UP001200313"/>
    </source>
</evidence>
<evidence type="ECO:0000313" key="2">
    <source>
        <dbReference type="EMBL" id="MCG4526663.1"/>
    </source>
</evidence>
<organism evidence="2 3">
    <name type="scientific">Intestinimonas massiliensis</name>
    <name type="common">ex Afouda et al. 2020</name>
    <dbReference type="NCBI Taxonomy" id="1673721"/>
    <lineage>
        <taxon>Bacteria</taxon>
        <taxon>Bacillati</taxon>
        <taxon>Bacillota</taxon>
        <taxon>Clostridia</taxon>
        <taxon>Eubacteriales</taxon>
        <taxon>Intestinimonas</taxon>
    </lineage>
</organism>
<dbReference type="Proteomes" id="UP001200313">
    <property type="component" value="Unassembled WGS sequence"/>
</dbReference>
<comment type="caution">
    <text evidence="2">The sequence shown here is derived from an EMBL/GenBank/DDBJ whole genome shotgun (WGS) entry which is preliminary data.</text>
</comment>
<dbReference type="EMBL" id="JAKNJB010000008">
    <property type="protein sequence ID" value="MCG4526663.1"/>
    <property type="molecule type" value="Genomic_DNA"/>
</dbReference>
<keyword evidence="3" id="KW-1185">Reference proteome</keyword>
<gene>
    <name evidence="2" type="ORF">L0P79_06165</name>
</gene>
<dbReference type="RefSeq" id="WP_238073589.1">
    <property type="nucleotide sequence ID" value="NZ_JAKNJB010000008.1"/>
</dbReference>
<protein>
    <recommendedName>
        <fullName evidence="4">Transposase</fullName>
    </recommendedName>
</protein>
<reference evidence="2 3" key="1">
    <citation type="submission" date="2022-01" db="EMBL/GenBank/DDBJ databases">
        <title>Collection of gut derived symbiotic bacterial strains cultured from healthy donors.</title>
        <authorList>
            <person name="Lin H."/>
            <person name="Kohout C."/>
            <person name="Waligurski E."/>
            <person name="Pamer E.G."/>
        </authorList>
    </citation>
    <scope>NUCLEOTIDE SEQUENCE [LARGE SCALE GENOMIC DNA]</scope>
    <source>
        <strain evidence="2 3">DFI.3.7</strain>
    </source>
</reference>